<accession>A0AAV2QKL2</accession>
<evidence type="ECO:0000313" key="2">
    <source>
        <dbReference type="Proteomes" id="UP001497623"/>
    </source>
</evidence>
<proteinExistence type="predicted"/>
<feature type="non-terminal residue" evidence="1">
    <location>
        <position position="1"/>
    </location>
</feature>
<dbReference type="EMBL" id="CAXKWB010007571">
    <property type="protein sequence ID" value="CAL4087765.1"/>
    <property type="molecule type" value="Genomic_DNA"/>
</dbReference>
<comment type="caution">
    <text evidence="1">The sequence shown here is derived from an EMBL/GenBank/DDBJ whole genome shotgun (WGS) entry which is preliminary data.</text>
</comment>
<evidence type="ECO:0000313" key="1">
    <source>
        <dbReference type="EMBL" id="CAL4087765.1"/>
    </source>
</evidence>
<dbReference type="AlphaFoldDB" id="A0AAV2QKL2"/>
<name>A0AAV2QKL2_MEGNR</name>
<gene>
    <name evidence="1" type="ORF">MNOR_LOCUS13298</name>
</gene>
<keyword evidence="2" id="KW-1185">Reference proteome</keyword>
<reference evidence="1 2" key="1">
    <citation type="submission" date="2024-05" db="EMBL/GenBank/DDBJ databases">
        <authorList>
            <person name="Wallberg A."/>
        </authorList>
    </citation>
    <scope>NUCLEOTIDE SEQUENCE [LARGE SCALE GENOMIC DNA]</scope>
</reference>
<dbReference type="Proteomes" id="UP001497623">
    <property type="component" value="Unassembled WGS sequence"/>
</dbReference>
<protein>
    <submittedName>
        <fullName evidence="1">Uncharacterized protein</fullName>
    </submittedName>
</protein>
<sequence length="127" mass="14750">NDIEVESHYLFTCNFFFAQHIKYIKNYYYTQPNTYNTIQLFESPDYNEILNLAKFAETIVSFFQLLLTPVAQQSLSFACVRHFWCHDGLIHCSDAGQCNTPHNTSYYSMASPLGSHQIHGYDTICEN</sequence>
<feature type="non-terminal residue" evidence="1">
    <location>
        <position position="127"/>
    </location>
</feature>
<organism evidence="1 2">
    <name type="scientific">Meganyctiphanes norvegica</name>
    <name type="common">Northern krill</name>
    <name type="synonym">Thysanopoda norvegica</name>
    <dbReference type="NCBI Taxonomy" id="48144"/>
    <lineage>
        <taxon>Eukaryota</taxon>
        <taxon>Metazoa</taxon>
        <taxon>Ecdysozoa</taxon>
        <taxon>Arthropoda</taxon>
        <taxon>Crustacea</taxon>
        <taxon>Multicrustacea</taxon>
        <taxon>Malacostraca</taxon>
        <taxon>Eumalacostraca</taxon>
        <taxon>Eucarida</taxon>
        <taxon>Euphausiacea</taxon>
        <taxon>Euphausiidae</taxon>
        <taxon>Meganyctiphanes</taxon>
    </lineage>
</organism>